<proteinExistence type="predicted"/>
<evidence type="ECO:0000256" key="7">
    <source>
        <dbReference type="SAM" id="SignalP"/>
    </source>
</evidence>
<dbReference type="Proteomes" id="UP000824024">
    <property type="component" value="Unassembled WGS sequence"/>
</dbReference>
<dbReference type="Gene3D" id="2.60.40.3050">
    <property type="match status" value="1"/>
</dbReference>
<evidence type="ECO:0000256" key="3">
    <source>
        <dbReference type="ARBA" id="ARBA00022729"/>
    </source>
</evidence>
<dbReference type="NCBIfam" id="TIGR01167">
    <property type="entry name" value="LPXTG_anchor"/>
    <property type="match status" value="1"/>
</dbReference>
<accession>A0A9D2IH29</accession>
<dbReference type="InterPro" id="IPR041033">
    <property type="entry name" value="SpaA_PFL_dom_1"/>
</dbReference>
<gene>
    <name evidence="10" type="ORF">IAA08_12800</name>
</gene>
<dbReference type="InterPro" id="IPR013783">
    <property type="entry name" value="Ig-like_fold"/>
</dbReference>
<dbReference type="PROSITE" id="PS51820">
    <property type="entry name" value="PA14"/>
    <property type="match status" value="1"/>
</dbReference>
<evidence type="ECO:0000259" key="9">
    <source>
        <dbReference type="PROSITE" id="PS51820"/>
    </source>
</evidence>
<keyword evidence="6" id="KW-1133">Transmembrane helix</keyword>
<protein>
    <submittedName>
        <fullName evidence="10">LPXTG cell wall anchor domain-containing protein</fullName>
    </submittedName>
</protein>
<evidence type="ECO:0000256" key="4">
    <source>
        <dbReference type="ARBA" id="ARBA00023088"/>
    </source>
</evidence>
<dbReference type="PROSITE" id="PS50847">
    <property type="entry name" value="GRAM_POS_ANCHORING"/>
    <property type="match status" value="1"/>
</dbReference>
<dbReference type="Pfam" id="PF17802">
    <property type="entry name" value="SpaA"/>
    <property type="match status" value="1"/>
</dbReference>
<feature type="region of interest" description="Disordered" evidence="5">
    <location>
        <begin position="41"/>
        <end position="97"/>
    </location>
</feature>
<evidence type="ECO:0000256" key="1">
    <source>
        <dbReference type="ARBA" id="ARBA00022512"/>
    </source>
</evidence>
<dbReference type="InterPro" id="IPR038174">
    <property type="entry name" value="Strep_pil_link_sf"/>
</dbReference>
<keyword evidence="2" id="KW-0964">Secreted</keyword>
<name>A0A9D2IH29_9FIRM</name>
<feature type="domain" description="PA14" evidence="9">
    <location>
        <begin position="390"/>
        <end position="582"/>
    </location>
</feature>
<dbReference type="InterPro" id="IPR022464">
    <property type="entry name" value="Strep_pil_isopept_link"/>
</dbReference>
<feature type="compositionally biased region" description="Basic and acidic residues" evidence="5">
    <location>
        <begin position="66"/>
        <end position="97"/>
    </location>
</feature>
<sequence length="1473" mass="162491">MKGRKKLRRGLACFLVMTLLFSMGGSYVLADVSSADKENKITEVKDTVQENEPGNETGESEGSEANTEKEIVGKDETDAEKETVTKDETDTEKEAHTEKQDIILSWSWQEDEETLLWSVENQRWELSLAGASEDNPVTKEELTKLLPGTIMAQTDSRQETEARREIAVKWDLSALPETLYQGEYSVKAVPAGVSLSKEAAPLEVTVVAGGASELSTMEELEQYTVKDTVSPKGTTINLFDYWLTEEDDRDDKQYVNDRLKGEIKELGINKNHTLKFGQSELLTGTGSFNLWTGSKGSPFFDIVEPLLGSDGYPVLSKKTVGTAKAESLSYLFDPDTAAEGKRSFKNVNGLLQVDKDGYYYYDASASDGNYAYYDKSQGDGGSFTLYDTWGVKATGAGSTANGQFFPFVSPTEVLEEKEGNIEPKQIGSTAEFMNHYFGLTMSTRFIQQDGGMTKDGKPVTYEFSGDDDVWVFIDGVLVADLGGNHNKGSLKIDFRTGEVTISWTDASGGSNTAVERNEKTSIKKQFDQAEKEAAWNDNETTFADNTYHTLDFFYLERGNYDANMKLKFNLVSVPESQIVKTDQVGHSIPGAEFKLYQADEDYTIKKNSEGKEILLAQGTTGADGSFVLVDEQGYVLSINELYSRDVRYMVLRETDVPDGYRSPGDIHLYMIGDGEGNKEGKRYAYTVLLSDNHWETGAYALPQVTVTSDSKLYDQDGKPVDLSDEKNKMFAVVKQKGEDGNWYPVSGNAEEGWYVSEQPDSNMSAVLDAARKNPYIFSLDSSGSYKTDITDLPGRIESYYRMQSDASSGNQTDVKYKVDYYYTTAGNLEDANENNTQLIGDAGSGAFDREFSTRLNVPNIENRLYVQKLDEEDHPVNGAVFALYEQSDIEEDSATGALKIKDGAEPYKTAKETGTLVLGPAEGEDPGASESKDVTVYGAAVFEKLEIKEDKNGKRVPTVYYLAEVQVPEGYIKSDKLTKVVVDDTGVYADAGTSGDGITVSRGVGALVRSMLQFAVNDDVDGTLYNIKATLQTTTDKDPADENVQWEDSRTDGKADERHLHYTGKNPYLVYEPWNPQDTPGFNQIDEGWIKLKMQQCQEHHTDKDGFWENLENTDLTNLFSGIVMVHVTNQRVVDADLSGQKTLLGYESGNDSYPFTFLLYPGDDATADAIKNKTIEVPGLEDTENITADTMLTSARVSIGEGGSTQRFSFEDIKFKKSGSYKFVIKEQVPEKNPKDGIYYDSHEAEISIEVTAANEDGSGKLTAQVEYDNSNALTDSDKAENTAAAFTNSLLKEFSFVKTDDSEKGLQGASFGLYRLICTVPEHKGHTNERIQVDANGAVSGKDSQCWEQVGLVNSDENGIVTFTDLIAGMAEYRLVEYKAPDGYILPEGQWKITWDKETNAFVFPEGCGIDNPPAVDDTGQGYKIKNYKPSDLPVTGNKGIRTLLAAGAVLMGAGLCGAGWYLKKRKKISG</sequence>
<evidence type="ECO:0000259" key="8">
    <source>
        <dbReference type="PROSITE" id="PS50847"/>
    </source>
</evidence>
<feature type="chain" id="PRO_5039565380" evidence="7">
    <location>
        <begin position="31"/>
        <end position="1473"/>
    </location>
</feature>
<dbReference type="NCBIfam" id="TIGR03786">
    <property type="entry name" value="strep_pil_rpt"/>
    <property type="match status" value="1"/>
</dbReference>
<evidence type="ECO:0000313" key="11">
    <source>
        <dbReference type="Proteomes" id="UP000824024"/>
    </source>
</evidence>
<feature type="signal peptide" evidence="7">
    <location>
        <begin position="1"/>
        <end position="30"/>
    </location>
</feature>
<dbReference type="InterPro" id="IPR019931">
    <property type="entry name" value="LPXTG_anchor"/>
</dbReference>
<evidence type="ECO:0000256" key="5">
    <source>
        <dbReference type="SAM" id="MobiDB-lite"/>
    </source>
</evidence>
<keyword evidence="6" id="KW-0472">Membrane</keyword>
<organism evidence="10 11">
    <name type="scientific">Candidatus Eubacterium avistercoris</name>
    <dbReference type="NCBI Taxonomy" id="2838567"/>
    <lineage>
        <taxon>Bacteria</taxon>
        <taxon>Bacillati</taxon>
        <taxon>Bacillota</taxon>
        <taxon>Clostridia</taxon>
        <taxon>Eubacteriales</taxon>
        <taxon>Eubacteriaceae</taxon>
        <taxon>Eubacterium</taxon>
    </lineage>
</organism>
<keyword evidence="6" id="KW-0812">Transmembrane</keyword>
<dbReference type="EMBL" id="DXCH01000339">
    <property type="protein sequence ID" value="HIZ08802.1"/>
    <property type="molecule type" value="Genomic_DNA"/>
</dbReference>
<dbReference type="InterPro" id="IPR037524">
    <property type="entry name" value="PA14/GLEYA"/>
</dbReference>
<evidence type="ECO:0000256" key="2">
    <source>
        <dbReference type="ARBA" id="ARBA00022525"/>
    </source>
</evidence>
<keyword evidence="1" id="KW-0134">Cell wall</keyword>
<feature type="domain" description="Gram-positive cocci surface proteins LPxTG" evidence="8">
    <location>
        <begin position="1435"/>
        <end position="1473"/>
    </location>
</feature>
<keyword evidence="3 7" id="KW-0732">Signal</keyword>
<comment type="caution">
    <text evidence="10">The sequence shown here is derived from an EMBL/GenBank/DDBJ whole genome shotgun (WGS) entry which is preliminary data.</text>
</comment>
<keyword evidence="4" id="KW-0572">Peptidoglycan-anchor</keyword>
<feature type="transmembrane region" description="Helical" evidence="6">
    <location>
        <begin position="1446"/>
        <end position="1465"/>
    </location>
</feature>
<evidence type="ECO:0000256" key="6">
    <source>
        <dbReference type="SAM" id="Phobius"/>
    </source>
</evidence>
<reference evidence="10" key="1">
    <citation type="journal article" date="2021" name="PeerJ">
        <title>Extensive microbial diversity within the chicken gut microbiome revealed by metagenomics and culture.</title>
        <authorList>
            <person name="Gilroy R."/>
            <person name="Ravi A."/>
            <person name="Getino M."/>
            <person name="Pursley I."/>
            <person name="Horton D.L."/>
            <person name="Alikhan N.F."/>
            <person name="Baker D."/>
            <person name="Gharbi K."/>
            <person name="Hall N."/>
            <person name="Watson M."/>
            <person name="Adriaenssens E.M."/>
            <person name="Foster-Nyarko E."/>
            <person name="Jarju S."/>
            <person name="Secka A."/>
            <person name="Antonio M."/>
            <person name="Oren A."/>
            <person name="Chaudhuri R.R."/>
            <person name="La Ragione R."/>
            <person name="Hildebrand F."/>
            <person name="Pallen M.J."/>
        </authorList>
    </citation>
    <scope>NUCLEOTIDE SEQUENCE</scope>
    <source>
        <strain evidence="10">CHK192-9172</strain>
    </source>
</reference>
<reference evidence="10" key="2">
    <citation type="submission" date="2021-04" db="EMBL/GenBank/DDBJ databases">
        <authorList>
            <person name="Gilroy R."/>
        </authorList>
    </citation>
    <scope>NUCLEOTIDE SEQUENCE</scope>
    <source>
        <strain evidence="10">CHK192-9172</strain>
    </source>
</reference>
<dbReference type="Gene3D" id="2.60.40.10">
    <property type="entry name" value="Immunoglobulins"/>
    <property type="match status" value="3"/>
</dbReference>
<evidence type="ECO:0000313" key="10">
    <source>
        <dbReference type="EMBL" id="HIZ08802.1"/>
    </source>
</evidence>